<accession>A0AAV9PSW9</accession>
<dbReference type="RefSeq" id="XP_064664508.1">
    <property type="nucleotide sequence ID" value="XM_064798274.1"/>
</dbReference>
<protein>
    <submittedName>
        <fullName evidence="2">Uncharacterized protein</fullName>
    </submittedName>
</protein>
<dbReference type="Proteomes" id="UP001337655">
    <property type="component" value="Unassembled WGS sequence"/>
</dbReference>
<evidence type="ECO:0000313" key="2">
    <source>
        <dbReference type="EMBL" id="KAK5175870.1"/>
    </source>
</evidence>
<dbReference type="GeneID" id="89922359"/>
<proteinExistence type="predicted"/>
<feature type="region of interest" description="Disordered" evidence="1">
    <location>
        <begin position="32"/>
        <end position="110"/>
    </location>
</feature>
<evidence type="ECO:0000256" key="1">
    <source>
        <dbReference type="SAM" id="MobiDB-lite"/>
    </source>
</evidence>
<comment type="caution">
    <text evidence="2">The sequence shown here is derived from an EMBL/GenBank/DDBJ whole genome shotgun (WGS) entry which is preliminary data.</text>
</comment>
<keyword evidence="3" id="KW-1185">Reference proteome</keyword>
<evidence type="ECO:0000313" key="3">
    <source>
        <dbReference type="Proteomes" id="UP001337655"/>
    </source>
</evidence>
<organism evidence="2 3">
    <name type="scientific">Saxophila tyrrhenica</name>
    <dbReference type="NCBI Taxonomy" id="1690608"/>
    <lineage>
        <taxon>Eukaryota</taxon>
        <taxon>Fungi</taxon>
        <taxon>Dikarya</taxon>
        <taxon>Ascomycota</taxon>
        <taxon>Pezizomycotina</taxon>
        <taxon>Dothideomycetes</taxon>
        <taxon>Dothideomycetidae</taxon>
        <taxon>Mycosphaerellales</taxon>
        <taxon>Extremaceae</taxon>
        <taxon>Saxophila</taxon>
    </lineage>
</organism>
<dbReference type="AlphaFoldDB" id="A0AAV9PSW9"/>
<gene>
    <name evidence="2" type="ORF">LTR77_001010</name>
</gene>
<name>A0AAV9PSW9_9PEZI</name>
<feature type="compositionally biased region" description="Pro residues" evidence="1">
    <location>
        <begin position="93"/>
        <end position="107"/>
    </location>
</feature>
<feature type="region of interest" description="Disordered" evidence="1">
    <location>
        <begin position="145"/>
        <end position="183"/>
    </location>
</feature>
<sequence length="183" mass="20068">MDTIQYLDLNGKLVRSTFEEYNARYAQLQSMSTPQAPLPGHGHPPPQGNVSLLAPPSTRASPRNIAPRPPQAASTDVAAHPTQTAPHNSPSPAVIPPPSRPSTPDPHPLNEHKATTLVRAIYARFPPHHSHPHPLRRLLRLIQQRHHQRSRVLHVPLPPPAHQQRHRPDPDAADADAEGVAGE</sequence>
<reference evidence="2 3" key="1">
    <citation type="submission" date="2023-08" db="EMBL/GenBank/DDBJ databases">
        <title>Black Yeasts Isolated from many extreme environments.</title>
        <authorList>
            <person name="Coleine C."/>
            <person name="Stajich J.E."/>
            <person name="Selbmann L."/>
        </authorList>
    </citation>
    <scope>NUCLEOTIDE SEQUENCE [LARGE SCALE GENOMIC DNA]</scope>
    <source>
        <strain evidence="2 3">CCFEE 5935</strain>
    </source>
</reference>
<dbReference type="EMBL" id="JAVRRT010000001">
    <property type="protein sequence ID" value="KAK5175870.1"/>
    <property type="molecule type" value="Genomic_DNA"/>
</dbReference>